<feature type="transmembrane region" description="Helical" evidence="7">
    <location>
        <begin position="217"/>
        <end position="240"/>
    </location>
</feature>
<feature type="transmembrane region" description="Helical" evidence="7">
    <location>
        <begin position="20"/>
        <end position="40"/>
    </location>
</feature>
<feature type="compositionally biased region" description="Basic residues" evidence="6">
    <location>
        <begin position="358"/>
        <end position="370"/>
    </location>
</feature>
<feature type="compositionally biased region" description="Basic and acidic residues" evidence="6">
    <location>
        <begin position="342"/>
        <end position="353"/>
    </location>
</feature>
<feature type="transmembrane region" description="Helical" evidence="7">
    <location>
        <begin position="94"/>
        <end position="115"/>
    </location>
</feature>
<evidence type="ECO:0000313" key="9">
    <source>
        <dbReference type="EMBL" id="KAH7127162.1"/>
    </source>
</evidence>
<reference evidence="9" key="1">
    <citation type="journal article" date="2021" name="Nat. Commun.">
        <title>Genetic determinants of endophytism in the Arabidopsis root mycobiome.</title>
        <authorList>
            <person name="Mesny F."/>
            <person name="Miyauchi S."/>
            <person name="Thiergart T."/>
            <person name="Pickel B."/>
            <person name="Atanasova L."/>
            <person name="Karlsson M."/>
            <person name="Huettel B."/>
            <person name="Barry K.W."/>
            <person name="Haridas S."/>
            <person name="Chen C."/>
            <person name="Bauer D."/>
            <person name="Andreopoulos W."/>
            <person name="Pangilinan J."/>
            <person name="LaButti K."/>
            <person name="Riley R."/>
            <person name="Lipzen A."/>
            <person name="Clum A."/>
            <person name="Drula E."/>
            <person name="Henrissat B."/>
            <person name="Kohler A."/>
            <person name="Grigoriev I.V."/>
            <person name="Martin F.M."/>
            <person name="Hacquard S."/>
        </authorList>
    </citation>
    <scope>NUCLEOTIDE SEQUENCE</scope>
    <source>
        <strain evidence="9">MPI-CAGE-CH-0243</strain>
    </source>
</reference>
<feature type="transmembrane region" description="Helical" evidence="7">
    <location>
        <begin position="52"/>
        <end position="74"/>
    </location>
</feature>
<keyword evidence="4 7" id="KW-0472">Membrane</keyword>
<feature type="transmembrane region" description="Helical" evidence="7">
    <location>
        <begin position="184"/>
        <end position="205"/>
    </location>
</feature>
<feature type="compositionally biased region" description="Low complexity" evidence="6">
    <location>
        <begin position="402"/>
        <end position="413"/>
    </location>
</feature>
<proteinExistence type="inferred from homology"/>
<evidence type="ECO:0000256" key="1">
    <source>
        <dbReference type="ARBA" id="ARBA00004141"/>
    </source>
</evidence>
<comment type="similarity">
    <text evidence="5">Belongs to the SAT4 family.</text>
</comment>
<evidence type="ECO:0000256" key="4">
    <source>
        <dbReference type="ARBA" id="ARBA00023136"/>
    </source>
</evidence>
<keyword evidence="3 7" id="KW-1133">Transmembrane helix</keyword>
<dbReference type="Proteomes" id="UP000700596">
    <property type="component" value="Unassembled WGS sequence"/>
</dbReference>
<feature type="transmembrane region" description="Helical" evidence="7">
    <location>
        <begin position="260"/>
        <end position="284"/>
    </location>
</feature>
<keyword evidence="2 7" id="KW-0812">Transmembrane</keyword>
<feature type="compositionally biased region" description="Polar residues" evidence="6">
    <location>
        <begin position="371"/>
        <end position="401"/>
    </location>
</feature>
<comment type="subcellular location">
    <subcellularLocation>
        <location evidence="1">Membrane</location>
        <topology evidence="1">Multi-pass membrane protein</topology>
    </subcellularLocation>
</comment>
<dbReference type="OrthoDB" id="61113at2759"/>
<dbReference type="PANTHER" id="PTHR33048:SF47">
    <property type="entry name" value="INTEGRAL MEMBRANE PROTEIN-RELATED"/>
    <property type="match status" value="1"/>
</dbReference>
<feature type="non-terminal residue" evidence="9">
    <location>
        <position position="1"/>
    </location>
</feature>
<dbReference type="PANTHER" id="PTHR33048">
    <property type="entry name" value="PTH11-LIKE INTEGRAL MEMBRANE PROTEIN (AFU_ORTHOLOGUE AFUA_5G11245)"/>
    <property type="match status" value="1"/>
</dbReference>
<dbReference type="EMBL" id="JAGMWT010000006">
    <property type="protein sequence ID" value="KAH7127162.1"/>
    <property type="molecule type" value="Genomic_DNA"/>
</dbReference>
<evidence type="ECO:0000259" key="8">
    <source>
        <dbReference type="Pfam" id="PF20684"/>
    </source>
</evidence>
<name>A0A9P9DY13_9PLEO</name>
<dbReference type="InterPro" id="IPR052337">
    <property type="entry name" value="SAT4-like"/>
</dbReference>
<feature type="domain" description="Rhodopsin" evidence="8">
    <location>
        <begin position="36"/>
        <end position="284"/>
    </location>
</feature>
<feature type="transmembrane region" description="Helical" evidence="7">
    <location>
        <begin position="127"/>
        <end position="152"/>
    </location>
</feature>
<accession>A0A9P9DY13</accession>
<sequence>MENHPDNAHLPVINRRETIVGVTVTFLAVAVVAASLRLFVRRKAGLLSWDDLFVGLATLSTIIGSSLTCFMPDTGLGLHLWTLDENTVIEYFKHIWATNITYTSSTTFIKLAILLQYTRLFDFRSKVARILTFCMIALVSIWGIIFFCLALFSCRPIEKNWNYKLPGKCVGWGTKDPDTFFPNWAAHGATNMLIDILILVLPIPFLRGLRMEGKTRIGLIGLFIVGTIVTSMSICRMVALSINRAGTIPILDMTFHTPPVYIFSILEVNLAIMLASIPIFWPLVISIASNKILVVNEVEVRTDIRDSQNIRLSEQGGSYGFEMDGELDKGGRTSRLSILVGGKDDRSIKEPSRLQKALSKRHQITSRSHNRSNPASHHSPSRSIVLSNRISSESQQNLAHQPSSAALSSFSSSPPDPNHTLDPSRNASITHYQDRYVQDWVVPGFDKDSNSEGTNVNGAPDRDTGNRTVVERAEVPFDHLRALD</sequence>
<dbReference type="Pfam" id="PF20684">
    <property type="entry name" value="Fung_rhodopsin"/>
    <property type="match status" value="1"/>
</dbReference>
<comment type="caution">
    <text evidence="9">The sequence shown here is derived from an EMBL/GenBank/DDBJ whole genome shotgun (WGS) entry which is preliminary data.</text>
</comment>
<evidence type="ECO:0000256" key="5">
    <source>
        <dbReference type="ARBA" id="ARBA00038359"/>
    </source>
</evidence>
<feature type="region of interest" description="Disordered" evidence="6">
    <location>
        <begin position="445"/>
        <end position="466"/>
    </location>
</feature>
<dbReference type="InterPro" id="IPR049326">
    <property type="entry name" value="Rhodopsin_dom_fungi"/>
</dbReference>
<evidence type="ECO:0000313" key="10">
    <source>
        <dbReference type="Proteomes" id="UP000700596"/>
    </source>
</evidence>
<keyword evidence="10" id="KW-1185">Reference proteome</keyword>
<protein>
    <recommendedName>
        <fullName evidence="8">Rhodopsin domain-containing protein</fullName>
    </recommendedName>
</protein>
<dbReference type="AlphaFoldDB" id="A0A9P9DY13"/>
<evidence type="ECO:0000256" key="7">
    <source>
        <dbReference type="SAM" id="Phobius"/>
    </source>
</evidence>
<organism evidence="9 10">
    <name type="scientific">Dendryphion nanum</name>
    <dbReference type="NCBI Taxonomy" id="256645"/>
    <lineage>
        <taxon>Eukaryota</taxon>
        <taxon>Fungi</taxon>
        <taxon>Dikarya</taxon>
        <taxon>Ascomycota</taxon>
        <taxon>Pezizomycotina</taxon>
        <taxon>Dothideomycetes</taxon>
        <taxon>Pleosporomycetidae</taxon>
        <taxon>Pleosporales</taxon>
        <taxon>Torulaceae</taxon>
        <taxon>Dendryphion</taxon>
    </lineage>
</organism>
<evidence type="ECO:0000256" key="6">
    <source>
        <dbReference type="SAM" id="MobiDB-lite"/>
    </source>
</evidence>
<gene>
    <name evidence="9" type="ORF">B0J11DRAFT_527361</name>
</gene>
<evidence type="ECO:0000256" key="3">
    <source>
        <dbReference type="ARBA" id="ARBA00022989"/>
    </source>
</evidence>
<dbReference type="GO" id="GO:0016020">
    <property type="term" value="C:membrane"/>
    <property type="evidence" value="ECO:0007669"/>
    <property type="project" value="UniProtKB-SubCell"/>
</dbReference>
<evidence type="ECO:0000256" key="2">
    <source>
        <dbReference type="ARBA" id="ARBA00022692"/>
    </source>
</evidence>
<feature type="region of interest" description="Disordered" evidence="6">
    <location>
        <begin position="338"/>
        <end position="426"/>
    </location>
</feature>